<accession>M6D1B4</accession>
<dbReference type="AlphaFoldDB" id="M6D1B4"/>
<evidence type="ECO:0000313" key="2">
    <source>
        <dbReference type="Proteomes" id="UP000011988"/>
    </source>
</evidence>
<dbReference type="RefSeq" id="WP_020772032.1">
    <property type="nucleotide sequence ID" value="NZ_ANIK01000006.1"/>
</dbReference>
<organism evidence="1 2">
    <name type="scientific">Leptospira alstonii serovar Sichuan str. 79601</name>
    <dbReference type="NCBI Taxonomy" id="1218565"/>
    <lineage>
        <taxon>Bacteria</taxon>
        <taxon>Pseudomonadati</taxon>
        <taxon>Spirochaetota</taxon>
        <taxon>Spirochaetia</taxon>
        <taxon>Leptospirales</taxon>
        <taxon>Leptospiraceae</taxon>
        <taxon>Leptospira</taxon>
    </lineage>
</organism>
<evidence type="ECO:0000313" key="1">
    <source>
        <dbReference type="EMBL" id="EMJ97769.1"/>
    </source>
</evidence>
<sequence>MCYYITSAIPNQTNVQNLRNILQNHRLNIDIIDNPYIPKRLSDRYVYFRPTTGNCDCGTALGRSNRLKKESTNSEIVKLRKRGWSSTKIDRWVKEKESYRSKIEETKDYSRNPDLTEEKFWYSTLSDVFMSGSCEEFGLLLRWYDKDIKSNFELKNIQKIKFISITEVFFSKMQEDNLYLFTQ</sequence>
<comment type="caution">
    <text evidence="1">The sequence shown here is derived from an EMBL/GenBank/DDBJ whole genome shotgun (WGS) entry which is preliminary data.</text>
</comment>
<protein>
    <submittedName>
        <fullName evidence="1">Uncharacterized protein</fullName>
    </submittedName>
</protein>
<dbReference type="EMBL" id="ANIK01000006">
    <property type="protein sequence ID" value="EMJ97769.1"/>
    <property type="molecule type" value="Genomic_DNA"/>
</dbReference>
<gene>
    <name evidence="1" type="ORF">LEP1GSC194_3929</name>
</gene>
<dbReference type="Proteomes" id="UP000011988">
    <property type="component" value="Unassembled WGS sequence"/>
</dbReference>
<dbReference type="PATRIC" id="fig|1218565.3.peg.420"/>
<proteinExistence type="predicted"/>
<reference evidence="1 2" key="1">
    <citation type="submission" date="2013-01" db="EMBL/GenBank/DDBJ databases">
        <authorList>
            <person name="Harkins D.M."/>
            <person name="Durkin A.S."/>
            <person name="Brinkac L.M."/>
            <person name="Haft D.H."/>
            <person name="Selengut J.D."/>
            <person name="Sanka R."/>
            <person name="DePew J."/>
            <person name="Purushe J."/>
            <person name="Galloway R.L."/>
            <person name="Vinetz J.M."/>
            <person name="Sutton G.G."/>
            <person name="Nierman W.C."/>
            <person name="Fouts D.E."/>
        </authorList>
    </citation>
    <scope>NUCLEOTIDE SEQUENCE [LARGE SCALE GENOMIC DNA]</scope>
    <source>
        <strain evidence="1 2">79601</strain>
    </source>
</reference>
<name>M6D1B4_9LEPT</name>
<dbReference type="OrthoDB" id="333441at2"/>